<evidence type="ECO:0000313" key="18">
    <source>
        <dbReference type="Proteomes" id="UP000019118"/>
    </source>
</evidence>
<dbReference type="InterPro" id="IPR013517">
    <property type="entry name" value="FG-GAP"/>
</dbReference>
<dbReference type="GO" id="GO:0007160">
    <property type="term" value="P:cell-matrix adhesion"/>
    <property type="evidence" value="ECO:0007669"/>
    <property type="project" value="TreeGrafter"/>
</dbReference>
<evidence type="ECO:0000256" key="4">
    <source>
        <dbReference type="ARBA" id="ARBA00022729"/>
    </source>
</evidence>
<keyword evidence="9 13" id="KW-0472">Membrane</keyword>
<dbReference type="PRINTS" id="PR01185">
    <property type="entry name" value="INTEGRINA"/>
</dbReference>
<dbReference type="PROSITE" id="PS51470">
    <property type="entry name" value="FG_GAP"/>
    <property type="match status" value="6"/>
</dbReference>
<evidence type="ECO:0000256" key="11">
    <source>
        <dbReference type="ARBA" id="ARBA00023180"/>
    </source>
</evidence>
<dbReference type="Pfam" id="PF20805">
    <property type="entry name" value="Integrin_A_Ig_2"/>
    <property type="match status" value="1"/>
</dbReference>
<dbReference type="SUPFAM" id="SSF69318">
    <property type="entry name" value="Integrin alpha N-terminal domain"/>
    <property type="match status" value="1"/>
</dbReference>
<feature type="repeat" description="FG-GAP" evidence="12">
    <location>
        <begin position="207"/>
        <end position="258"/>
    </location>
</feature>
<dbReference type="Gene3D" id="2.60.40.1530">
    <property type="entry name" value="ntegrin, alpha v. Chain A, domain 4"/>
    <property type="match status" value="1"/>
</dbReference>
<dbReference type="Gene3D" id="2.60.40.1460">
    <property type="entry name" value="Integrin domains. Chain A, domain 2"/>
    <property type="match status" value="1"/>
</dbReference>
<evidence type="ECO:0000256" key="7">
    <source>
        <dbReference type="ARBA" id="ARBA00022989"/>
    </source>
</evidence>
<feature type="domain" description="Integrin alpha second immunoglobulin-like" evidence="15">
    <location>
        <begin position="645"/>
        <end position="784"/>
    </location>
</feature>
<dbReference type="SMART" id="SM00191">
    <property type="entry name" value="Int_alpha"/>
    <property type="match status" value="5"/>
</dbReference>
<dbReference type="GO" id="GO:0007229">
    <property type="term" value="P:integrin-mediated signaling pathway"/>
    <property type="evidence" value="ECO:0007669"/>
    <property type="project" value="UniProtKB-KW"/>
</dbReference>
<keyword evidence="11" id="KW-0325">Glycoprotein</keyword>
<dbReference type="Gene3D" id="2.130.10.130">
    <property type="entry name" value="Integrin alpha, N-terminal"/>
    <property type="match status" value="1"/>
</dbReference>
<feature type="chain" id="PRO_5043086890" description="Integrin alpha-2 domain-containing protein" evidence="13">
    <location>
        <begin position="31"/>
        <end position="1103"/>
    </location>
</feature>
<comment type="similarity">
    <text evidence="2 13">Belongs to the integrin alpha chain family.</text>
</comment>
<dbReference type="Gene3D" id="1.20.5.930">
    <property type="entry name" value="Bicelle-embedded integrin alpha(iib) transmembrane segment"/>
    <property type="match status" value="1"/>
</dbReference>
<proteinExistence type="inferred from homology"/>
<evidence type="ECO:0000256" key="13">
    <source>
        <dbReference type="RuleBase" id="RU003762"/>
    </source>
</evidence>
<reference evidence="17" key="2">
    <citation type="submission" date="2024-08" db="UniProtKB">
        <authorList>
            <consortium name="EnsemblMetazoa"/>
        </authorList>
    </citation>
    <scope>IDENTIFICATION</scope>
</reference>
<feature type="repeat" description="FG-GAP" evidence="12">
    <location>
        <begin position="388"/>
        <end position="445"/>
    </location>
</feature>
<dbReference type="EnsemblMetazoa" id="XM_019914735.1">
    <property type="protein sequence ID" value="XP_019770294.1"/>
    <property type="gene ID" value="LOC109544501"/>
</dbReference>
<evidence type="ECO:0008006" key="19">
    <source>
        <dbReference type="Google" id="ProtNLM"/>
    </source>
</evidence>
<feature type="transmembrane region" description="Helical" evidence="13">
    <location>
        <begin position="1048"/>
        <end position="1069"/>
    </location>
</feature>
<evidence type="ECO:0000256" key="2">
    <source>
        <dbReference type="ARBA" id="ARBA00008054"/>
    </source>
</evidence>
<keyword evidence="3 13" id="KW-0812">Transmembrane</keyword>
<comment type="subcellular location">
    <subcellularLocation>
        <location evidence="1 13">Membrane</location>
        <topology evidence="1 13">Single-pass type I membrane protein</topology>
    </subcellularLocation>
</comment>
<feature type="domain" description="Integrin alpha third immunoglobulin-like" evidence="16">
    <location>
        <begin position="801"/>
        <end position="1015"/>
    </location>
</feature>
<protein>
    <recommendedName>
        <fullName evidence="19">Integrin alpha-2 domain-containing protein</fullName>
    </recommendedName>
</protein>
<feature type="signal peptide" evidence="13">
    <location>
        <begin position="1"/>
        <end position="30"/>
    </location>
</feature>
<keyword evidence="5" id="KW-0677">Repeat</keyword>
<dbReference type="InterPro" id="IPR013649">
    <property type="entry name" value="Integrin_alpha_Ig-like_1"/>
</dbReference>
<evidence type="ECO:0000256" key="5">
    <source>
        <dbReference type="ARBA" id="ARBA00022737"/>
    </source>
</evidence>
<evidence type="ECO:0000256" key="1">
    <source>
        <dbReference type="ARBA" id="ARBA00004479"/>
    </source>
</evidence>
<dbReference type="SUPFAM" id="SSF69179">
    <property type="entry name" value="Integrin domains"/>
    <property type="match status" value="3"/>
</dbReference>
<sequence>MRKNCLSMNAKSVLMVICLHVLFMRTKVFCFNIEDRDPKVKKAPEGQKNAYFGFSVALHQTMANSVSTADNWLLVGAPLGQNLQPDTNYSGAVFKCPISELDQDCIQIETDGQRQAGGRYLFNEVDYDDDLDSLDQSLLPPQTDEIKEGQWLGVSVKSQKPGGQVLVCAHRYIQSPDISKFRYGQGLCYLLNNTLHTTDSLQFCKGLPTEKLHQQYGFCQIGTSISFVGDSALVGAPGPYTWRGTLFSQVVEGSFIDRDKTIYRGPLNDNPLPIDKYSYLGMSVGGGHILSKSVYTYVSGAPRSQMVGQVYFFEKRDNIANEELSIPLILTGQQFASSFGYEVLVEDVNNDGFDDLLVGAPFYYADNKGGAVYVYYNLKSWNLTNPNGTWDAVFFGTEQSRFGFSMTSIGDINKDGYNDVAIGAPYERDHGAVYIYLGSSQGLKPEPSQIMRFPQLSTFGYSLSGGLDMDKNGYPDLLVGAYESERALLFLTRPIIDINIKIESSDMFNINVSRKGCAADPGNQNNTCFVVKPCFTIVGKDQSLRTFSIVYHITELQKIIPRIWFRNPQYPNKRTNVNTKTIEVEDLSKTYCQREVVYIKEGVSDILSPIKFKVKYTLEEDSKPHTAILNTTSIKEFEATFQKDCGDDDVCISYLELIAGTNFKKNSKGEYAVNMTDQEFVLEANISNKLESAYEAKLFVVHPTALSYINLKSEKNQHTNVKCSFKNQTLVVCDLGNPFRGNASVNLKLRFEIKKNTKDQTLDLMLKVNSTSTEKSKKTEVKLTAILQKIADFSITGKGSTNLFFGGKVVGESAMNHLEDIGSRVIHRYYLDNRGQWDLPRVKVNIQWPYQVRPGRNGNEGKWLLYLESMPEVLGSTTDAGTLCYIANTTEEIVNPLKLDLLTPSVDEPENLLLPPEFRNENDSLNNVLRRKRREVESVIESQEVEKGGIKRRITVMDCKGSARCVDIECLIGGLKKQMQVYVEIKSRIWNATLVEDYSNVDWVQINSHAQVEILDKTFITKPEQIFGFSAETLVYPEIIPSYSKINWWIIGGAVLAGVLLLILLVAILHKCGFFKRKRAKDQTLSGNLQKSSEESHTLIKPN</sequence>
<evidence type="ECO:0000259" key="15">
    <source>
        <dbReference type="Pfam" id="PF20805"/>
    </source>
</evidence>
<dbReference type="AlphaFoldDB" id="A0AAR5QAP1"/>
<keyword evidence="7 13" id="KW-1133">Transmembrane helix</keyword>
<evidence type="ECO:0000313" key="17">
    <source>
        <dbReference type="EnsemblMetazoa" id="XP_019770294.1"/>
    </source>
</evidence>
<dbReference type="Pfam" id="PF08441">
    <property type="entry name" value="Integrin_A_Ig_1"/>
    <property type="match status" value="1"/>
</dbReference>
<evidence type="ECO:0000256" key="12">
    <source>
        <dbReference type="PROSITE-ProRule" id="PRU00803"/>
    </source>
</evidence>
<reference evidence="18" key="1">
    <citation type="journal article" date="2013" name="Genome Biol.">
        <title>Draft genome of the mountain pine beetle, Dendroctonus ponderosae Hopkins, a major forest pest.</title>
        <authorList>
            <person name="Keeling C.I."/>
            <person name="Yuen M.M."/>
            <person name="Liao N.Y."/>
            <person name="Docking T.R."/>
            <person name="Chan S.K."/>
            <person name="Taylor G.A."/>
            <person name="Palmquist D.L."/>
            <person name="Jackman S.D."/>
            <person name="Nguyen A."/>
            <person name="Li M."/>
            <person name="Henderson H."/>
            <person name="Janes J.K."/>
            <person name="Zhao Y."/>
            <person name="Pandoh P."/>
            <person name="Moore R."/>
            <person name="Sperling F.A."/>
            <person name="Huber D.P."/>
            <person name="Birol I."/>
            <person name="Jones S.J."/>
            <person name="Bohlmann J."/>
        </authorList>
    </citation>
    <scope>NUCLEOTIDE SEQUENCE</scope>
</reference>
<feature type="repeat" description="FG-GAP" evidence="12">
    <location>
        <begin position="136"/>
        <end position="200"/>
    </location>
</feature>
<evidence type="ECO:0000256" key="3">
    <source>
        <dbReference type="ARBA" id="ARBA00022692"/>
    </source>
</evidence>
<keyword evidence="10 13" id="KW-0675">Receptor</keyword>
<dbReference type="PANTHER" id="PTHR23220">
    <property type="entry name" value="INTEGRIN ALPHA"/>
    <property type="match status" value="1"/>
</dbReference>
<dbReference type="Gene3D" id="2.60.40.1510">
    <property type="entry name" value="ntegrin, alpha v. Chain A, domain 3"/>
    <property type="match status" value="1"/>
</dbReference>
<dbReference type="GO" id="GO:0048513">
    <property type="term" value="P:animal organ development"/>
    <property type="evidence" value="ECO:0007669"/>
    <property type="project" value="UniProtKB-ARBA"/>
</dbReference>
<organism evidence="17 18">
    <name type="scientific">Dendroctonus ponderosae</name>
    <name type="common">Mountain pine beetle</name>
    <dbReference type="NCBI Taxonomy" id="77166"/>
    <lineage>
        <taxon>Eukaryota</taxon>
        <taxon>Metazoa</taxon>
        <taxon>Ecdysozoa</taxon>
        <taxon>Arthropoda</taxon>
        <taxon>Hexapoda</taxon>
        <taxon>Insecta</taxon>
        <taxon>Pterygota</taxon>
        <taxon>Neoptera</taxon>
        <taxon>Endopterygota</taxon>
        <taxon>Coleoptera</taxon>
        <taxon>Polyphaga</taxon>
        <taxon>Cucujiformia</taxon>
        <taxon>Curculionidae</taxon>
        <taxon>Scolytinae</taxon>
        <taxon>Dendroctonus</taxon>
    </lineage>
</organism>
<feature type="repeat" description="FG-GAP" evidence="12">
    <location>
        <begin position="325"/>
        <end position="384"/>
    </location>
</feature>
<dbReference type="InterPro" id="IPR048286">
    <property type="entry name" value="Integrin_alpha_Ig-like_3"/>
</dbReference>
<dbReference type="Pfam" id="PF01839">
    <property type="entry name" value="FG-GAP"/>
    <property type="match status" value="3"/>
</dbReference>
<dbReference type="InterPro" id="IPR028994">
    <property type="entry name" value="Integrin_alpha_N"/>
</dbReference>
<dbReference type="Pfam" id="PF20806">
    <property type="entry name" value="Integrin_A_Ig_3"/>
    <property type="match status" value="1"/>
</dbReference>
<dbReference type="Proteomes" id="UP000019118">
    <property type="component" value="Unassembled WGS sequence"/>
</dbReference>
<evidence type="ECO:0000256" key="6">
    <source>
        <dbReference type="ARBA" id="ARBA00022889"/>
    </source>
</evidence>
<accession>A0AAR5QAP1</accession>
<dbReference type="GO" id="GO:0033627">
    <property type="term" value="P:cell adhesion mediated by integrin"/>
    <property type="evidence" value="ECO:0007669"/>
    <property type="project" value="TreeGrafter"/>
</dbReference>
<name>A0AAR5QAP1_DENPD</name>
<keyword evidence="8 13" id="KW-0401">Integrin</keyword>
<evidence type="ECO:0000259" key="16">
    <source>
        <dbReference type="Pfam" id="PF20806"/>
    </source>
</evidence>
<evidence type="ECO:0000256" key="8">
    <source>
        <dbReference type="ARBA" id="ARBA00023037"/>
    </source>
</evidence>
<dbReference type="GO" id="GO:0005178">
    <property type="term" value="F:integrin binding"/>
    <property type="evidence" value="ECO:0007669"/>
    <property type="project" value="TreeGrafter"/>
</dbReference>
<evidence type="ECO:0000256" key="9">
    <source>
        <dbReference type="ARBA" id="ARBA00023136"/>
    </source>
</evidence>
<keyword evidence="4 13" id="KW-0732">Signal</keyword>
<dbReference type="InterPro" id="IPR000413">
    <property type="entry name" value="Integrin_alpha"/>
</dbReference>
<dbReference type="GO" id="GO:0007157">
    <property type="term" value="P:heterophilic cell-cell adhesion via plasma membrane cell adhesion molecules"/>
    <property type="evidence" value="ECO:0007669"/>
    <property type="project" value="UniProtKB-ARBA"/>
</dbReference>
<dbReference type="InterPro" id="IPR048285">
    <property type="entry name" value="Integrin_alpha_Ig-like_2"/>
</dbReference>
<keyword evidence="18" id="KW-1185">Reference proteome</keyword>
<keyword evidence="6 13" id="KW-0130">Cell adhesion</keyword>
<feature type="repeat" description="FG-GAP" evidence="12">
    <location>
        <begin position="39"/>
        <end position="105"/>
    </location>
</feature>
<feature type="domain" description="Integrin alpha first immunoglubulin-like" evidence="14">
    <location>
        <begin position="492"/>
        <end position="644"/>
    </location>
</feature>
<dbReference type="GO" id="GO:0008305">
    <property type="term" value="C:integrin complex"/>
    <property type="evidence" value="ECO:0007669"/>
    <property type="project" value="InterPro"/>
</dbReference>
<dbReference type="InterPro" id="IPR013519">
    <property type="entry name" value="Int_alpha_beta-p"/>
</dbReference>
<dbReference type="InterPro" id="IPR032695">
    <property type="entry name" value="Integrin_dom_sf"/>
</dbReference>
<dbReference type="PANTHER" id="PTHR23220:SF122">
    <property type="entry name" value="INTEGRIN ALPHA-PS1"/>
    <property type="match status" value="1"/>
</dbReference>
<feature type="repeat" description="FG-GAP" evidence="12">
    <location>
        <begin position="446"/>
        <end position="507"/>
    </location>
</feature>
<evidence type="ECO:0000256" key="10">
    <source>
        <dbReference type="ARBA" id="ARBA00023170"/>
    </source>
</evidence>
<dbReference type="GO" id="GO:0009897">
    <property type="term" value="C:external side of plasma membrane"/>
    <property type="evidence" value="ECO:0007669"/>
    <property type="project" value="TreeGrafter"/>
</dbReference>
<evidence type="ECO:0000259" key="14">
    <source>
        <dbReference type="Pfam" id="PF08441"/>
    </source>
</evidence>